<feature type="region of interest" description="Disordered" evidence="2">
    <location>
        <begin position="1"/>
        <end position="61"/>
    </location>
</feature>
<keyword evidence="4" id="KW-1185">Reference proteome</keyword>
<dbReference type="AlphaFoldDB" id="A0A8H7QWE8"/>
<name>A0A8H7QWE8_9FUNG</name>
<evidence type="ECO:0000256" key="2">
    <source>
        <dbReference type="SAM" id="MobiDB-lite"/>
    </source>
</evidence>
<accession>A0A8H7QWE8</accession>
<evidence type="ECO:0000313" key="3">
    <source>
        <dbReference type="EMBL" id="KAG2198811.1"/>
    </source>
</evidence>
<evidence type="ECO:0000313" key="4">
    <source>
        <dbReference type="Proteomes" id="UP000603453"/>
    </source>
</evidence>
<evidence type="ECO:0000256" key="1">
    <source>
        <dbReference type="SAM" id="Coils"/>
    </source>
</evidence>
<feature type="coiled-coil region" evidence="1">
    <location>
        <begin position="355"/>
        <end position="407"/>
    </location>
</feature>
<protein>
    <submittedName>
        <fullName evidence="3">Uncharacterized protein</fullName>
    </submittedName>
</protein>
<keyword evidence="1" id="KW-0175">Coiled coil</keyword>
<organism evidence="3 4">
    <name type="scientific">Mucor saturninus</name>
    <dbReference type="NCBI Taxonomy" id="64648"/>
    <lineage>
        <taxon>Eukaryota</taxon>
        <taxon>Fungi</taxon>
        <taxon>Fungi incertae sedis</taxon>
        <taxon>Mucoromycota</taxon>
        <taxon>Mucoromycotina</taxon>
        <taxon>Mucoromycetes</taxon>
        <taxon>Mucorales</taxon>
        <taxon>Mucorineae</taxon>
        <taxon>Mucoraceae</taxon>
        <taxon>Mucor</taxon>
    </lineage>
</organism>
<dbReference type="Proteomes" id="UP000603453">
    <property type="component" value="Unassembled WGS sequence"/>
</dbReference>
<comment type="caution">
    <text evidence="3">The sequence shown here is derived from an EMBL/GenBank/DDBJ whole genome shotgun (WGS) entry which is preliminary data.</text>
</comment>
<feature type="coiled-coil region" evidence="1">
    <location>
        <begin position="433"/>
        <end position="464"/>
    </location>
</feature>
<reference evidence="3" key="1">
    <citation type="submission" date="2020-12" db="EMBL/GenBank/DDBJ databases">
        <title>Metabolic potential, ecology and presence of endohyphal bacteria is reflected in genomic diversity of Mucoromycotina.</title>
        <authorList>
            <person name="Muszewska A."/>
            <person name="Okrasinska A."/>
            <person name="Steczkiewicz K."/>
            <person name="Drgas O."/>
            <person name="Orlowska M."/>
            <person name="Perlinska-Lenart U."/>
            <person name="Aleksandrzak-Piekarczyk T."/>
            <person name="Szatraj K."/>
            <person name="Zielenkiewicz U."/>
            <person name="Pilsyk S."/>
            <person name="Malc E."/>
            <person name="Mieczkowski P."/>
            <person name="Kruszewska J.S."/>
            <person name="Biernat P."/>
            <person name="Pawlowska J."/>
        </authorList>
    </citation>
    <scope>NUCLEOTIDE SEQUENCE</scope>
    <source>
        <strain evidence="3">WA0000017839</strain>
    </source>
</reference>
<feature type="region of interest" description="Disordered" evidence="2">
    <location>
        <begin position="240"/>
        <end position="262"/>
    </location>
</feature>
<proteinExistence type="predicted"/>
<gene>
    <name evidence="3" type="ORF">INT47_000727</name>
</gene>
<dbReference type="EMBL" id="JAEPRD010000104">
    <property type="protein sequence ID" value="KAG2198811.1"/>
    <property type="molecule type" value="Genomic_DNA"/>
</dbReference>
<dbReference type="OrthoDB" id="1711136at2759"/>
<feature type="compositionally biased region" description="Polar residues" evidence="2">
    <location>
        <begin position="1"/>
        <end position="20"/>
    </location>
</feature>
<sequence length="498" mass="56854">MQETSNSSSAYSNEPMTSKWHTWAQEEAQHQKQVSHSPKIVHGRPSNMVEPTPSKSQPTLPTASQLKLLDNPTHCFCKKPAHREYTSEYGAILECASYGYEGPPLASYQDKYTCGFHVHETSWLQHQHQLKEGLTIQSDYPELRTCPLYNFTFCAVFHVTNHHDKTPPSVLPDCYCGHRVKFCATRHHMYFACPGQSNAAFKKCVWKLEAKDVAFTKPKHRLHTYISHEAYLQRLQLQEEGPHHPPPQQQQQQQQKSPTLSKSQHFNNLLDSLNATATRATGTITSPSSVQDEMISAEISPQQQQQQRLMHALIVPTAVLAKKQPSVSNSSSTSTVSTVSGTATTIPIHDGSPTMLKALHELEEYKTLNANLKAAIHRVKQEAQSRIGQVETRLATSVEQRERLQQEYETQMMRIRHVLEGELLMRISSQERLSTIELEVVHLLNEKEKAIQELEVYKESMRVKYGKEDEFNKCKVCFHRSIEYALIPCYHFGKFMCM</sequence>